<protein>
    <submittedName>
        <fullName evidence="3">Uncharacterized protein</fullName>
    </submittedName>
</protein>
<dbReference type="SUPFAM" id="SSF55895">
    <property type="entry name" value="Ribonuclease Rh-like"/>
    <property type="match status" value="1"/>
</dbReference>
<reference evidence="3 4" key="1">
    <citation type="submission" date="2023-03" db="EMBL/GenBank/DDBJ databases">
        <title>Genome insight into feeding habits of ladybird beetles.</title>
        <authorList>
            <person name="Li H.-S."/>
            <person name="Huang Y.-H."/>
            <person name="Pang H."/>
        </authorList>
    </citation>
    <scope>NUCLEOTIDE SEQUENCE [LARGE SCALE GENOMIC DNA]</scope>
    <source>
        <strain evidence="3">SYSU_2023b</strain>
        <tissue evidence="3">Whole body</tissue>
    </source>
</reference>
<dbReference type="GO" id="GO:0003723">
    <property type="term" value="F:RNA binding"/>
    <property type="evidence" value="ECO:0007669"/>
    <property type="project" value="InterPro"/>
</dbReference>
<keyword evidence="4" id="KW-1185">Reference proteome</keyword>
<dbReference type="InterPro" id="IPR036430">
    <property type="entry name" value="RNase_T2-like_sf"/>
</dbReference>
<comment type="similarity">
    <text evidence="1 2">Belongs to the RNase T2 family.</text>
</comment>
<dbReference type="Proteomes" id="UP001431783">
    <property type="component" value="Unassembled WGS sequence"/>
</dbReference>
<comment type="caution">
    <text evidence="3">The sequence shown here is derived from an EMBL/GenBank/DDBJ whole genome shotgun (WGS) entry which is preliminary data.</text>
</comment>
<dbReference type="AlphaFoldDB" id="A0AAW1UZP9"/>
<name>A0AAW1UZP9_9CUCU</name>
<dbReference type="Pfam" id="PF00445">
    <property type="entry name" value="Ribonuclease_T2"/>
    <property type="match status" value="1"/>
</dbReference>
<sequence>MKEYFQTALYLNAKYKLCEVLEKAGITPGTKVYKSSDFVNAITEAYGKEPKITCKSISESDTLLNDIRLCFDKSLTLIDCSEAGLNEVSCENEDSVKYPDKVI</sequence>
<dbReference type="PANTHER" id="PTHR11240:SF22">
    <property type="entry name" value="RIBONUCLEASE T2"/>
    <property type="match status" value="1"/>
</dbReference>
<evidence type="ECO:0000313" key="4">
    <source>
        <dbReference type="Proteomes" id="UP001431783"/>
    </source>
</evidence>
<dbReference type="InterPro" id="IPR001568">
    <property type="entry name" value="RNase_T2-like"/>
</dbReference>
<dbReference type="EMBL" id="JARQZJ010000097">
    <property type="protein sequence ID" value="KAK9885978.1"/>
    <property type="molecule type" value="Genomic_DNA"/>
</dbReference>
<dbReference type="Gene3D" id="3.90.730.10">
    <property type="entry name" value="Ribonuclease T2-like"/>
    <property type="match status" value="1"/>
</dbReference>
<proteinExistence type="inferred from homology"/>
<gene>
    <name evidence="3" type="ORF">WA026_013859</name>
</gene>
<evidence type="ECO:0000256" key="1">
    <source>
        <dbReference type="ARBA" id="ARBA00007469"/>
    </source>
</evidence>
<dbReference type="GO" id="GO:0033897">
    <property type="term" value="F:ribonuclease T2 activity"/>
    <property type="evidence" value="ECO:0007669"/>
    <property type="project" value="InterPro"/>
</dbReference>
<evidence type="ECO:0000313" key="3">
    <source>
        <dbReference type="EMBL" id="KAK9885978.1"/>
    </source>
</evidence>
<dbReference type="PANTHER" id="PTHR11240">
    <property type="entry name" value="RIBONUCLEASE T2"/>
    <property type="match status" value="1"/>
</dbReference>
<organism evidence="3 4">
    <name type="scientific">Henosepilachna vigintioctopunctata</name>
    <dbReference type="NCBI Taxonomy" id="420089"/>
    <lineage>
        <taxon>Eukaryota</taxon>
        <taxon>Metazoa</taxon>
        <taxon>Ecdysozoa</taxon>
        <taxon>Arthropoda</taxon>
        <taxon>Hexapoda</taxon>
        <taxon>Insecta</taxon>
        <taxon>Pterygota</taxon>
        <taxon>Neoptera</taxon>
        <taxon>Endopterygota</taxon>
        <taxon>Coleoptera</taxon>
        <taxon>Polyphaga</taxon>
        <taxon>Cucujiformia</taxon>
        <taxon>Coccinelloidea</taxon>
        <taxon>Coccinellidae</taxon>
        <taxon>Epilachninae</taxon>
        <taxon>Epilachnini</taxon>
        <taxon>Henosepilachna</taxon>
    </lineage>
</organism>
<accession>A0AAW1UZP9</accession>
<evidence type="ECO:0000256" key="2">
    <source>
        <dbReference type="RuleBase" id="RU004328"/>
    </source>
</evidence>